<dbReference type="EMBL" id="MEUM01000122">
    <property type="protein sequence ID" value="OGC40691.1"/>
    <property type="molecule type" value="Genomic_DNA"/>
</dbReference>
<keyword evidence="1" id="KW-0472">Membrane</keyword>
<keyword evidence="1" id="KW-0812">Transmembrane</keyword>
<evidence type="ECO:0000313" key="2">
    <source>
        <dbReference type="EMBL" id="OGC40691.1"/>
    </source>
</evidence>
<name>A0A1F4U708_UNCW3</name>
<evidence type="ECO:0000313" key="3">
    <source>
        <dbReference type="Proteomes" id="UP000177025"/>
    </source>
</evidence>
<feature type="transmembrane region" description="Helical" evidence="1">
    <location>
        <begin position="68"/>
        <end position="86"/>
    </location>
</feature>
<reference evidence="2 3" key="1">
    <citation type="journal article" date="2016" name="Nat. Commun.">
        <title>Thousands of microbial genomes shed light on interconnected biogeochemical processes in an aquifer system.</title>
        <authorList>
            <person name="Anantharaman K."/>
            <person name="Brown C.T."/>
            <person name="Hug L.A."/>
            <person name="Sharon I."/>
            <person name="Castelle C.J."/>
            <person name="Probst A.J."/>
            <person name="Thomas B.C."/>
            <person name="Singh A."/>
            <person name="Wilkins M.J."/>
            <person name="Karaoz U."/>
            <person name="Brodie E.L."/>
            <person name="Williams K.H."/>
            <person name="Hubbard S.S."/>
            <person name="Banfield J.F."/>
        </authorList>
    </citation>
    <scope>NUCLEOTIDE SEQUENCE [LARGE SCALE GENOMIC DNA]</scope>
</reference>
<proteinExistence type="predicted"/>
<comment type="caution">
    <text evidence="2">The sequence shown here is derived from an EMBL/GenBank/DDBJ whole genome shotgun (WGS) entry which is preliminary data.</text>
</comment>
<protein>
    <submittedName>
        <fullName evidence="2">Uncharacterized protein</fullName>
    </submittedName>
</protein>
<dbReference type="AlphaFoldDB" id="A0A1F4U708"/>
<sequence length="87" mass="10214">MKTTTNIIDNANLFIMPPLISILNYRSDSSIVKAFTQKLGHIFLFNLMLYLIFTIFDKPVKYCIIIRWLCYLLVNALSFNGVFRYIL</sequence>
<feature type="transmembrane region" description="Helical" evidence="1">
    <location>
        <begin position="39"/>
        <end position="56"/>
    </location>
</feature>
<gene>
    <name evidence="2" type="ORF">A2Y85_08185</name>
</gene>
<keyword evidence="1" id="KW-1133">Transmembrane helix</keyword>
<evidence type="ECO:0000256" key="1">
    <source>
        <dbReference type="SAM" id="Phobius"/>
    </source>
</evidence>
<dbReference type="Proteomes" id="UP000177025">
    <property type="component" value="Unassembled WGS sequence"/>
</dbReference>
<accession>A0A1F4U708</accession>
<organism evidence="2 3">
    <name type="scientific">candidate division WOR-3 bacterium RBG_13_43_14</name>
    <dbReference type="NCBI Taxonomy" id="1802590"/>
    <lineage>
        <taxon>Bacteria</taxon>
        <taxon>Bacteria division WOR-3</taxon>
    </lineage>
</organism>